<comment type="caution">
    <text evidence="1">The sequence shown here is derived from an EMBL/GenBank/DDBJ whole genome shotgun (WGS) entry which is preliminary data.</text>
</comment>
<protein>
    <submittedName>
        <fullName evidence="1">Uncharacterized protein</fullName>
    </submittedName>
</protein>
<evidence type="ECO:0000313" key="1">
    <source>
        <dbReference type="EMBL" id="KAI2392547.1"/>
    </source>
</evidence>
<accession>A0ACB8V488</accession>
<name>A0ACB8V488_9EURO</name>
<sequence>MDEPTPPRLSSILVEGIINHIALPPSLPGRQEKHLIEIEEELLRRLQAATRKLQRQSNGGLGDLWDKVRQILEICKSTNSRKKLDKSRLVNEFGHLQRDVPVILHITEQNAGLIVWRQTNETRGDHVLFEAFEASAISEKVLAAENALLWDFPGEAIAMPYTEFARATFQDSFAGFLEQASTESIKRFTARAAKAGSSPIEDRDTVNPALIAQVLMTLLEANGTRVFPVLLRKRVRDDVCWASGAEKPWRRSAFWLVIRVCLERYFCSTCGEEIGRLRYKSLLCTLLSSLIDDSFDSISVESLTLLKGKLARRLAKLQIDGTNLPANMKVVYEELLGETAARCQKSLQHATEHIEHVWSNLKARMKRPIPQLPLHADKESVTLSLPNSKQYLQKVMENHRLLRKSSKYRGKCEALSKFITSGDNYFSKFATRYYALSDLEESNVKLSSGDSTGQENERCTEIASRIEHYLKEVSDAYDNSPEQKSVMILSVLRLWMAMDQCAVALFGLLKDFHPAIAPAALDVLQLPMLADMLELRVLQGYLRDRCDKASHRTIFDEPTKGCFAERYYDESTESVQLRSLHLEIELQAQSDLKKKEAEWRKLSDDFEQLEREIAESSCVFSTLDSEELVHDVKQCRKCFLQRNSRRMKIGVHEYPLPSSPSEVKAVIFELACPASFKAYRNATWRLICAVGALSQTQSFKPELLLDDYSQLQKYMCRDSYDICLASKTKSFLRTHYNGMRFPISLDGVCLPNGLRLSYFDVRSEMWVSRHPQALSFARHFTMYLPRTSPFSSIGLSVGFSPPSSYEVIASQTQCPAGLNLHEFLAYKSLFSGNSRRWPSILIELGSTNLNLSTEATTSLISQLAIQAGPADDEDPLRVAHKTFRDSLFCQKLMEQISQRLDSISSNWRETNCMDMLLTLILRLYSIGPISCREECKKILEKGRIITAQWIVQLRTEIHQSTDVAGMERFASFAFWAALLCRRTFSIFVGDVGHLKMTNDGLCCFIEASIMLQDALPVDLARLSPLAKNALIRDLKMVYRMGPLLHSYILSSPHSFSVSIDAFWPQPEGSMPRDYSTVEVLEAPYRWWVCLSPAPKENTRQQTIHYHLLEGHLLFDGQPLKQLPAEHKTSVVLEQLFGKQRLLTIPSPVFGMDYLLAFPINGHQIHIGFVEHKLVVQAHINGSILEYIPPHIFGNPTNFDLPGSLVLNCVHWLNLNTGVMEIRKQPEIWKKKLSNWTVDINTGEAWRRRTFQTKGSMLVDPHSRLFKLAARIFDHFEYRNGLTIFQPPNGKLAIELRRLELSFFVNFKGLLQCRELNAEIDPDQDAGTWYGLDSKIILRDVSNGSRRIILVPIGKIHAVRNDCHVSIQVENEGAYGRYTINNVLGRLDCPAEPVLLYQKARFHAYTSFFVPDPLTGRTGTEEALNCLLSARCQPWTTLNIGPIQALESILKLVPKRVYYPSGLKTMQNVTWDHSLTTVIQHEGLWPAINNIIAKAKILSSFSLKGDIEMPDIGLSGDTFLLMRAYWRRNLYQRADSGFPRLNPPPDLKYEARDNFISNKSRLNVYESVSLIRSWSPDVCVAIDFAMSIQNWNIGGFNSVFDKFLISDLLNIQYDSYLGSLVNLCRLADCSEKHRLMFMFAIMSFRSDVNMLIIRTIIAFAIIDTLKEIEPPKWPSYVNFRYRQLPTIQYLRQLIGPCCTPYAGDERNFFQLSYKTRRDREAKEYAYEQQLEKDSRMFAECLLNQWPCAEPKIDMPPKVLIDLPRAMSIIHTEWLRLFQNMELSDYVEKVQHVLNLHSAPRRFSLPYYCDYKRSIIEPKSREAVIPSLQYTLLCHNLAKPAFIALRNEKNTTTKVPYVVEAVRDNRNAQSSSKKLENSAISDLDEIDELTSIVNQFKNSTSVVQNQYCLDMLQSIEALKRINVTNNTRLEIGLPELNVTRDRVQMVYNYINSIFDKLDSRSKWLKDGGLWPCITPISLLEQLRSSSHVKFGMYMKEVIMEYALSIVSFQRSLRIEHARLKGNYPRVTTETENVPHVNWEPMDHPDWILLEIEADISIRQEQVDVARATISPTTAANSVLQMNMGQGKTSCIMPMVAAELADTTRLVRLVVPKALLAQTAQLLQTRLGGLIGREIRHIPFARKTPTDFEMIKEYFDVHKYLKHSSGVIVTLPEHILSFKLSGLQRLSDARIGEARTMVKIHTWMQKWCRDILDECDFTLATRTQLIYPSGSQSTVDGYPNRWKSTQELLQLVSGHLWNLRRDFPQSIEVIPRQSGGFPVVFFLRRDVEDELITRLIRDIIRGQTSILPMGDRSHEDRMAIKSFIQNSTVPQTTTKAIESMFANNIGAKQNIYLLRGLFVHRILLLSLKKRWNVQYGLHPDRDPIAVPFTAKGVPSEQAEWGHPDVAILFTCLAFYFGGLTRTQLRQSLIHLVKSDDPSSEYDRWTQTSYSLPDVLREWSVVETNDEAQLVELWKHLQYQVAAIDYFLNHFVFPKHAKQFQVKLQASGWDIPLFSPQNQRPALTTGFSGTNDNRTLLPLMIRQQDLPALSHTNAEVLTYLLQPRNRRYLFAACSSRKRLSEIDLLYLLQKQKIRVLIDSGAQILEMDNKTLAREWLKIDYEVSAALYFDSENKPIVLYRNGAQTPLLASPYADDLEGCLVYLDEAHTRGTDLKMPPNAVGALTLGLGQTKDHTVQAAMRLRQLGTTQSVVFCAPPEVHQSILDLQGKQNGDRLDSRDVVCWLLKQACLGIEQIQPLYYSQGMDFCSRTQASLDNPHFLEDPEQQRKYCNAIRQNEKQTLEQLYRPVSKPNVSVRFTSYAPEIAKFVKELKTRRKGFQDFGNAVHGSALQEVEQEREVAFEVEAVREVQKPTRYTGLSFPGLHQDILNFATTGKLSGYAGFQHAFVFLKETGVGQKHGINPQAAASNLFVSKEFMRTVKLPQGRTNDNFLRPVNWLIWSFESETAMIIIPEEADILIPMFQRAINNGTHLITYAAPVTRKMLHFNNLTFYAIPTLPQNWRGPKWLTIQLGILAGRVYFEFEEYQDLCEYLAIEDATKYSDDLFDSPMSPTPFPPGSEKDTTISTEIIAKSENASTFTGRPLVFLQDWLSLKRRGQEFTHTPMGYVCQGKSLSDSHPFFSNATLPPVTKPSCTLQKQKMKRNEVEEKFESDFESEEEADAHNVSEESDDSSKAYGLGTEANASHVFSEAESRDDGEASESDTSPESAEESDGDETSECDTSEKSSEEEGGNDN</sequence>
<gene>
    <name evidence="1" type="ORF">LOY88_000609</name>
</gene>
<dbReference type="EMBL" id="JALBCA010000006">
    <property type="protein sequence ID" value="KAI2392547.1"/>
    <property type="molecule type" value="Genomic_DNA"/>
</dbReference>
<organism evidence="1">
    <name type="scientific">Ophidiomyces ophidiicola</name>
    <dbReference type="NCBI Taxonomy" id="1387563"/>
    <lineage>
        <taxon>Eukaryota</taxon>
        <taxon>Fungi</taxon>
        <taxon>Dikarya</taxon>
        <taxon>Ascomycota</taxon>
        <taxon>Pezizomycotina</taxon>
        <taxon>Eurotiomycetes</taxon>
        <taxon>Eurotiomycetidae</taxon>
        <taxon>Onygenales</taxon>
        <taxon>Onygenaceae</taxon>
        <taxon>Ophidiomyces</taxon>
    </lineage>
</organism>
<reference evidence="1" key="1">
    <citation type="journal article" date="2022" name="bioRxiv">
        <title>Population genetic analysis of Ophidiomyces ophidiicola, the causative agent of snake fungal disease, indicates recent introductions to the USA.</title>
        <authorList>
            <person name="Ladner J.T."/>
            <person name="Palmer J.M."/>
            <person name="Ettinger C.L."/>
            <person name="Stajich J.E."/>
            <person name="Farrell T.M."/>
            <person name="Glorioso B.M."/>
            <person name="Lawson B."/>
            <person name="Price S.J."/>
            <person name="Stengle A.G."/>
            <person name="Grear D.A."/>
            <person name="Lorch J.M."/>
        </authorList>
    </citation>
    <scope>NUCLEOTIDE SEQUENCE</scope>
    <source>
        <strain evidence="1">NWHC 24266-5</strain>
    </source>
</reference>
<proteinExistence type="predicted"/>